<name>A0ABV4E1X9_9GAMM</name>
<dbReference type="RefSeq" id="WP_253460676.1">
    <property type="nucleotide sequence ID" value="NZ_JBGFFX010000001.1"/>
</dbReference>
<keyword evidence="3" id="KW-1185">Reference proteome</keyword>
<evidence type="ECO:0000259" key="1">
    <source>
        <dbReference type="Pfam" id="PF10908"/>
    </source>
</evidence>
<dbReference type="Proteomes" id="UP001565243">
    <property type="component" value="Unassembled WGS sequence"/>
</dbReference>
<dbReference type="InterPro" id="IPR021225">
    <property type="entry name" value="Tlde1_dom"/>
</dbReference>
<organism evidence="2 3">
    <name type="scientific">Erwinia aeris</name>
    <dbReference type="NCBI Taxonomy" id="3239803"/>
    <lineage>
        <taxon>Bacteria</taxon>
        <taxon>Pseudomonadati</taxon>
        <taxon>Pseudomonadota</taxon>
        <taxon>Gammaproteobacteria</taxon>
        <taxon>Enterobacterales</taxon>
        <taxon>Erwiniaceae</taxon>
        <taxon>Erwinia</taxon>
    </lineage>
</organism>
<evidence type="ECO:0000313" key="3">
    <source>
        <dbReference type="Proteomes" id="UP001565243"/>
    </source>
</evidence>
<reference evidence="2 3" key="1">
    <citation type="submission" date="2024-07" db="EMBL/GenBank/DDBJ databases">
        <authorList>
            <person name="Hebao G."/>
        </authorList>
    </citation>
    <scope>NUCLEOTIDE SEQUENCE [LARGE SCALE GENOMIC DNA]</scope>
    <source>
        <strain evidence="2 3">ACCC 02193</strain>
    </source>
</reference>
<accession>A0ABV4E1X9</accession>
<evidence type="ECO:0000313" key="2">
    <source>
        <dbReference type="EMBL" id="MEY8768894.1"/>
    </source>
</evidence>
<gene>
    <name evidence="2" type="ORF">AB6T85_00370</name>
</gene>
<sequence>MAWIYQQSTGNLYHDSEYIDRGYSGMLTNKNNPDRQQVRGMGPIPRGKWRITQRTHTKGPMTIVLRQITGETFGRTEFRIHGERIGKPAGFASQGCIILRSATRDRIWSSHDRELEVIR</sequence>
<dbReference type="Pfam" id="PF10908">
    <property type="entry name" value="Tlde1_dom"/>
    <property type="match status" value="1"/>
</dbReference>
<proteinExistence type="predicted"/>
<protein>
    <submittedName>
        <fullName evidence="2">Tlde1 domain-containing protein</fullName>
    </submittedName>
</protein>
<comment type="caution">
    <text evidence="2">The sequence shown here is derived from an EMBL/GenBank/DDBJ whole genome shotgun (WGS) entry which is preliminary data.</text>
</comment>
<dbReference type="EMBL" id="JBGFFX010000001">
    <property type="protein sequence ID" value="MEY8768894.1"/>
    <property type="molecule type" value="Genomic_DNA"/>
</dbReference>
<feature type="domain" description="Tlde1" evidence="1">
    <location>
        <begin position="22"/>
        <end position="110"/>
    </location>
</feature>